<dbReference type="EMBL" id="CM020618">
    <property type="protein sequence ID" value="KAK1860885.1"/>
    <property type="molecule type" value="Genomic_DNA"/>
</dbReference>
<protein>
    <submittedName>
        <fullName evidence="1">Uncharacterized protein</fullName>
    </submittedName>
</protein>
<keyword evidence="2" id="KW-1185">Reference proteome</keyword>
<accession>A0ACC3BT04</accession>
<name>A0ACC3BT04_PYRYE</name>
<evidence type="ECO:0000313" key="2">
    <source>
        <dbReference type="Proteomes" id="UP000798662"/>
    </source>
</evidence>
<comment type="caution">
    <text evidence="1">The sequence shown here is derived from an EMBL/GenBank/DDBJ whole genome shotgun (WGS) entry which is preliminary data.</text>
</comment>
<evidence type="ECO:0000313" key="1">
    <source>
        <dbReference type="EMBL" id="KAK1860885.1"/>
    </source>
</evidence>
<dbReference type="Proteomes" id="UP000798662">
    <property type="component" value="Chromosome 1"/>
</dbReference>
<proteinExistence type="predicted"/>
<sequence length="217" mass="21086">MPSQVAAAAVGTASPPRVGRAAPPCRPAVAPPPPPPAAVPPPQPPPPAAPGCPSLAHLLVGATVHWGTAPPPPPPPPPPHAAALAARLARLRSAADEAAYAALVLDVVPRGARSRASPPSAAAGRGEGHEATAAAMRLGVGVGLNVVVSMATGATVGGWLGARVVDGAGGTAAERRVGACVGALVGVVAAVFVEGTLVVVRLYAADVVEHGRGRVKA</sequence>
<organism evidence="1 2">
    <name type="scientific">Pyropia yezoensis</name>
    <name type="common">Susabi-nori</name>
    <name type="synonym">Porphyra yezoensis</name>
    <dbReference type="NCBI Taxonomy" id="2788"/>
    <lineage>
        <taxon>Eukaryota</taxon>
        <taxon>Rhodophyta</taxon>
        <taxon>Bangiophyceae</taxon>
        <taxon>Bangiales</taxon>
        <taxon>Bangiaceae</taxon>
        <taxon>Pyropia</taxon>
    </lineage>
</organism>
<reference evidence="1" key="1">
    <citation type="submission" date="2019-11" db="EMBL/GenBank/DDBJ databases">
        <title>Nori genome reveals adaptations in red seaweeds to the harsh intertidal environment.</title>
        <authorList>
            <person name="Wang D."/>
            <person name="Mao Y."/>
        </authorList>
    </citation>
    <scope>NUCLEOTIDE SEQUENCE</scope>
    <source>
        <tissue evidence="1">Gametophyte</tissue>
    </source>
</reference>
<gene>
    <name evidence="1" type="ORF">I4F81_003471</name>
</gene>